<evidence type="ECO:0008006" key="3">
    <source>
        <dbReference type="Google" id="ProtNLM"/>
    </source>
</evidence>
<proteinExistence type="predicted"/>
<gene>
    <name evidence="1" type="ORF">CA983_14165</name>
</gene>
<evidence type="ECO:0000313" key="1">
    <source>
        <dbReference type="EMBL" id="OUD02566.1"/>
    </source>
</evidence>
<dbReference type="Proteomes" id="UP000195105">
    <property type="component" value="Unassembled WGS sequence"/>
</dbReference>
<evidence type="ECO:0000313" key="2">
    <source>
        <dbReference type="Proteomes" id="UP000195105"/>
    </source>
</evidence>
<dbReference type="EMBL" id="NGFN01000071">
    <property type="protein sequence ID" value="OUD02566.1"/>
    <property type="molecule type" value="Genomic_DNA"/>
</dbReference>
<organism evidence="1 2">
    <name type="scientific">Streptomyces swartbergensis</name>
    <dbReference type="NCBI Taxonomy" id="487165"/>
    <lineage>
        <taxon>Bacteria</taxon>
        <taxon>Bacillati</taxon>
        <taxon>Actinomycetota</taxon>
        <taxon>Actinomycetes</taxon>
        <taxon>Kitasatosporales</taxon>
        <taxon>Streptomycetaceae</taxon>
        <taxon>Streptomyces</taxon>
    </lineage>
</organism>
<accession>A0A243S4M8</accession>
<dbReference type="AlphaFoldDB" id="A0A243S4M8"/>
<sequence length="141" mass="15069">MAAYATVDDYEARAAVSLAGARRAQVEAYLADASALMRKHIPAGFTPDAETLVAICVAVVRRVIANPGGRRQRTIGQYSETLGEDGGLYLTDDEVDQLKPETLEDPGADAAYSLELRDDGLPGWSPGPPGWGHVGYARRPL</sequence>
<protein>
    <recommendedName>
        <fullName evidence="3">Head-to-tail adaptor</fullName>
    </recommendedName>
</protein>
<keyword evidence="2" id="KW-1185">Reference proteome</keyword>
<dbReference type="RefSeq" id="WP_086601243.1">
    <property type="nucleotide sequence ID" value="NZ_NGFN01000071.1"/>
</dbReference>
<name>A0A243S4M8_9ACTN</name>
<reference evidence="1 2" key="1">
    <citation type="submission" date="2017-05" db="EMBL/GenBank/DDBJ databases">
        <title>Biotechnological potential of actinobacteria isolated from South African environments.</title>
        <authorList>
            <person name="Le Roes-Hill M."/>
            <person name="Prins A."/>
            <person name="Durrell K.A."/>
        </authorList>
    </citation>
    <scope>NUCLEOTIDE SEQUENCE [LARGE SCALE GENOMIC DNA]</scope>
    <source>
        <strain evidence="1 2">HMC13</strain>
    </source>
</reference>
<comment type="caution">
    <text evidence="1">The sequence shown here is derived from an EMBL/GenBank/DDBJ whole genome shotgun (WGS) entry which is preliminary data.</text>
</comment>